<dbReference type="Gene3D" id="1.20.1250.20">
    <property type="entry name" value="MFS general substrate transporter like domains"/>
    <property type="match status" value="2"/>
</dbReference>
<evidence type="ECO:0000313" key="10">
    <source>
        <dbReference type="Proteomes" id="UP000053477"/>
    </source>
</evidence>
<dbReference type="InterPro" id="IPR020846">
    <property type="entry name" value="MFS_dom"/>
</dbReference>
<feature type="transmembrane region" description="Helical" evidence="7">
    <location>
        <begin position="198"/>
        <end position="222"/>
    </location>
</feature>
<proteinExistence type="predicted"/>
<sequence length="557" mass="59971">MSGLPDSSDFQDSKPNDSNDVCYSTTSTRHASLDLRQSEKSNDNEKSIGALQVVTSRQGSVSASYSTLRRYSLLVLFCLAQFLDIFNLFALISGIPTIAAHFDMAGSESVWSISALQLTFASFLLISGRISDVYSAKWAFIVGLAGLGILDLGLGFVKNKIGFFVLRAIAGIFSALTIPSALNLIVRLFPDPVEQSTALSAFGATGAIANAIGAVIGAVLVQEASWKWIFFLVTITSASIASLSVVLVPRDSDLQDPLVGNEQISTAQKIQKLDLIGVAILTSALVLLVYSITQGSNTRWASAGVLVPLILSVILLVGFIYYETLLPEHLASVPPSTWFLPNFSVLFGTALLPYFYFATMFLVYIQYWQDVYHWTAISAAIHLLPPGVVALLMSFTGSLANRISPKWLILFGNTLAFIGTILFPFSGKEDRYWPLVFPGLVIGSAGMMITYVHSNIAIFRSTPPRMAGVVGALYNSACQIGSAVGTAAVTSIATSLEKKDVDGFTKFDGRAASFWFVIAVIVVVTISVGIFYKVEGKVAVDEEKVIESAEEKTTSKS</sequence>
<accession>A0A0H2S927</accession>
<feature type="transmembrane region" description="Helical" evidence="7">
    <location>
        <begin position="407"/>
        <end position="426"/>
    </location>
</feature>
<dbReference type="InterPro" id="IPR036259">
    <property type="entry name" value="MFS_trans_sf"/>
</dbReference>
<keyword evidence="3 7" id="KW-0812">Transmembrane</keyword>
<dbReference type="SUPFAM" id="SSF103473">
    <property type="entry name" value="MFS general substrate transporter"/>
    <property type="match status" value="1"/>
</dbReference>
<dbReference type="OrthoDB" id="440755at2759"/>
<evidence type="ECO:0000256" key="2">
    <source>
        <dbReference type="ARBA" id="ARBA00022448"/>
    </source>
</evidence>
<feature type="domain" description="Major facilitator superfamily (MFS) profile" evidence="8">
    <location>
        <begin position="73"/>
        <end position="537"/>
    </location>
</feature>
<dbReference type="EMBL" id="KQ085961">
    <property type="protein sequence ID" value="KLO13351.1"/>
    <property type="molecule type" value="Genomic_DNA"/>
</dbReference>
<dbReference type="PANTHER" id="PTHR42718:SF9">
    <property type="entry name" value="MAJOR FACILITATOR SUPERFAMILY MULTIDRUG TRANSPORTER MFSC"/>
    <property type="match status" value="1"/>
</dbReference>
<keyword evidence="4 7" id="KW-1133">Transmembrane helix</keyword>
<dbReference type="Pfam" id="PF07690">
    <property type="entry name" value="MFS_1"/>
    <property type="match status" value="1"/>
</dbReference>
<evidence type="ECO:0000256" key="5">
    <source>
        <dbReference type="ARBA" id="ARBA00023136"/>
    </source>
</evidence>
<feature type="transmembrane region" description="Helical" evidence="7">
    <location>
        <begin position="343"/>
        <end position="365"/>
    </location>
</feature>
<feature type="transmembrane region" description="Helical" evidence="7">
    <location>
        <begin position="472"/>
        <end position="493"/>
    </location>
</feature>
<dbReference type="GO" id="GO:0016020">
    <property type="term" value="C:membrane"/>
    <property type="evidence" value="ECO:0007669"/>
    <property type="project" value="UniProtKB-SubCell"/>
</dbReference>
<dbReference type="InParanoid" id="A0A0H2S927"/>
<keyword evidence="5 7" id="KW-0472">Membrane</keyword>
<dbReference type="GO" id="GO:0022857">
    <property type="term" value="F:transmembrane transporter activity"/>
    <property type="evidence" value="ECO:0007669"/>
    <property type="project" value="InterPro"/>
</dbReference>
<evidence type="ECO:0000256" key="7">
    <source>
        <dbReference type="SAM" id="Phobius"/>
    </source>
</evidence>
<comment type="subcellular location">
    <subcellularLocation>
        <location evidence="1">Membrane</location>
        <topology evidence="1">Multi-pass membrane protein</topology>
    </subcellularLocation>
</comment>
<dbReference type="PROSITE" id="PS50850">
    <property type="entry name" value="MFS"/>
    <property type="match status" value="1"/>
</dbReference>
<organism evidence="9 10">
    <name type="scientific">Schizopora paradoxa</name>
    <dbReference type="NCBI Taxonomy" id="27342"/>
    <lineage>
        <taxon>Eukaryota</taxon>
        <taxon>Fungi</taxon>
        <taxon>Dikarya</taxon>
        <taxon>Basidiomycota</taxon>
        <taxon>Agaricomycotina</taxon>
        <taxon>Agaricomycetes</taxon>
        <taxon>Hymenochaetales</taxon>
        <taxon>Schizoporaceae</taxon>
        <taxon>Schizopora</taxon>
    </lineage>
</organism>
<feature type="transmembrane region" description="Helical" evidence="7">
    <location>
        <begin position="138"/>
        <end position="157"/>
    </location>
</feature>
<evidence type="ECO:0000313" key="9">
    <source>
        <dbReference type="EMBL" id="KLO13351.1"/>
    </source>
</evidence>
<dbReference type="InterPro" id="IPR011701">
    <property type="entry name" value="MFS"/>
</dbReference>
<evidence type="ECO:0000259" key="8">
    <source>
        <dbReference type="PROSITE" id="PS50850"/>
    </source>
</evidence>
<dbReference type="STRING" id="27342.A0A0H2S927"/>
<evidence type="ECO:0000256" key="3">
    <source>
        <dbReference type="ARBA" id="ARBA00022692"/>
    </source>
</evidence>
<feature type="transmembrane region" description="Helical" evidence="7">
    <location>
        <begin position="228"/>
        <end position="248"/>
    </location>
</feature>
<feature type="transmembrane region" description="Helical" evidence="7">
    <location>
        <begin position="432"/>
        <end position="452"/>
    </location>
</feature>
<evidence type="ECO:0000256" key="6">
    <source>
        <dbReference type="SAM" id="MobiDB-lite"/>
    </source>
</evidence>
<protein>
    <submittedName>
        <fullName evidence="9">MFS general substrate transporter</fullName>
    </submittedName>
</protein>
<keyword evidence="2" id="KW-0813">Transport</keyword>
<feature type="transmembrane region" description="Helical" evidence="7">
    <location>
        <begin position="513"/>
        <end position="532"/>
    </location>
</feature>
<dbReference type="AlphaFoldDB" id="A0A0H2S927"/>
<feature type="transmembrane region" description="Helical" evidence="7">
    <location>
        <begin position="273"/>
        <end position="293"/>
    </location>
</feature>
<feature type="transmembrane region" description="Helical" evidence="7">
    <location>
        <begin position="73"/>
        <end position="98"/>
    </location>
</feature>
<evidence type="ECO:0000256" key="4">
    <source>
        <dbReference type="ARBA" id="ARBA00022989"/>
    </source>
</evidence>
<keyword evidence="10" id="KW-1185">Reference proteome</keyword>
<reference evidence="9 10" key="1">
    <citation type="submission" date="2015-04" db="EMBL/GenBank/DDBJ databases">
        <title>Complete genome sequence of Schizopora paradoxa KUC8140, a cosmopolitan wood degrader in East Asia.</title>
        <authorList>
            <consortium name="DOE Joint Genome Institute"/>
            <person name="Min B."/>
            <person name="Park H."/>
            <person name="Jang Y."/>
            <person name="Kim J.-J."/>
            <person name="Kim K.H."/>
            <person name="Pangilinan J."/>
            <person name="Lipzen A."/>
            <person name="Riley R."/>
            <person name="Grigoriev I.V."/>
            <person name="Spatafora J.W."/>
            <person name="Choi I.-G."/>
        </authorList>
    </citation>
    <scope>NUCLEOTIDE SEQUENCE [LARGE SCALE GENOMIC DNA]</scope>
    <source>
        <strain evidence="9 10">KUC8140</strain>
    </source>
</reference>
<feature type="transmembrane region" description="Helical" evidence="7">
    <location>
        <begin position="299"/>
        <end position="322"/>
    </location>
</feature>
<dbReference type="Proteomes" id="UP000053477">
    <property type="component" value="Unassembled WGS sequence"/>
</dbReference>
<feature type="region of interest" description="Disordered" evidence="6">
    <location>
        <begin position="1"/>
        <end position="24"/>
    </location>
</feature>
<feature type="transmembrane region" description="Helical" evidence="7">
    <location>
        <begin position="371"/>
        <end position="395"/>
    </location>
</feature>
<dbReference type="PANTHER" id="PTHR42718">
    <property type="entry name" value="MAJOR FACILITATOR SUPERFAMILY MULTIDRUG TRANSPORTER MFSC"/>
    <property type="match status" value="1"/>
</dbReference>
<gene>
    <name evidence="9" type="ORF">SCHPADRAFT_370431</name>
</gene>
<feature type="transmembrane region" description="Helical" evidence="7">
    <location>
        <begin position="163"/>
        <end position="186"/>
    </location>
</feature>
<evidence type="ECO:0000256" key="1">
    <source>
        <dbReference type="ARBA" id="ARBA00004141"/>
    </source>
</evidence>
<name>A0A0H2S927_9AGAM</name>